<evidence type="ECO:0000313" key="7">
    <source>
        <dbReference type="Proteomes" id="UP001365405"/>
    </source>
</evidence>
<dbReference type="Pfam" id="PF09339">
    <property type="entry name" value="HTH_IclR"/>
    <property type="match status" value="1"/>
</dbReference>
<evidence type="ECO:0000256" key="1">
    <source>
        <dbReference type="ARBA" id="ARBA00023015"/>
    </source>
</evidence>
<keyword evidence="1" id="KW-0805">Transcription regulation</keyword>
<dbReference type="SUPFAM" id="SSF55781">
    <property type="entry name" value="GAF domain-like"/>
    <property type="match status" value="1"/>
</dbReference>
<dbReference type="InterPro" id="IPR014757">
    <property type="entry name" value="Tscrpt_reg_IclR_C"/>
</dbReference>
<dbReference type="Gene3D" id="3.30.450.40">
    <property type="match status" value="1"/>
</dbReference>
<dbReference type="EMBL" id="JBBUTH010000010">
    <property type="protein sequence ID" value="MEK8052922.1"/>
    <property type="molecule type" value="Genomic_DNA"/>
</dbReference>
<dbReference type="PANTHER" id="PTHR30136">
    <property type="entry name" value="HELIX-TURN-HELIX TRANSCRIPTIONAL REGULATOR, ICLR FAMILY"/>
    <property type="match status" value="1"/>
</dbReference>
<dbReference type="InterPro" id="IPR036390">
    <property type="entry name" value="WH_DNA-bd_sf"/>
</dbReference>
<keyword evidence="7" id="KW-1185">Reference proteome</keyword>
<reference evidence="6 7" key="1">
    <citation type="submission" date="2024-04" db="EMBL/GenBank/DDBJ databases">
        <title>Novel species of the genus Ideonella isolated from streams.</title>
        <authorList>
            <person name="Lu H."/>
        </authorList>
    </citation>
    <scope>NUCLEOTIDE SEQUENCE [LARGE SCALE GENOMIC DNA]</scope>
    <source>
        <strain evidence="6 7">DXS22W</strain>
    </source>
</reference>
<protein>
    <submittedName>
        <fullName evidence="6">IclR family transcriptional regulator C-terminal domain-containing protein</fullName>
    </submittedName>
</protein>
<dbReference type="InterPro" id="IPR036388">
    <property type="entry name" value="WH-like_DNA-bd_sf"/>
</dbReference>
<gene>
    <name evidence="6" type="ORF">AACH10_21905</name>
</gene>
<dbReference type="PROSITE" id="PS51078">
    <property type="entry name" value="ICLR_ED"/>
    <property type="match status" value="1"/>
</dbReference>
<evidence type="ECO:0000313" key="6">
    <source>
        <dbReference type="EMBL" id="MEK8052922.1"/>
    </source>
</evidence>
<keyword evidence="2" id="KW-0238">DNA-binding</keyword>
<dbReference type="PANTHER" id="PTHR30136:SF34">
    <property type="entry name" value="TRANSCRIPTIONAL REGULATOR"/>
    <property type="match status" value="1"/>
</dbReference>
<evidence type="ECO:0000256" key="3">
    <source>
        <dbReference type="ARBA" id="ARBA00023163"/>
    </source>
</evidence>
<organism evidence="6 7">
    <name type="scientific">Pseudaquabacterium inlustre</name>
    <dbReference type="NCBI Taxonomy" id="2984192"/>
    <lineage>
        <taxon>Bacteria</taxon>
        <taxon>Pseudomonadati</taxon>
        <taxon>Pseudomonadota</taxon>
        <taxon>Betaproteobacteria</taxon>
        <taxon>Burkholderiales</taxon>
        <taxon>Sphaerotilaceae</taxon>
        <taxon>Pseudaquabacterium</taxon>
    </lineage>
</organism>
<dbReference type="InterPro" id="IPR029016">
    <property type="entry name" value="GAF-like_dom_sf"/>
</dbReference>
<sequence length="258" mass="28519">MSTPERPPIDRKDLIEGLSKGLRVIEAFDDEHVRLTPSELAPRAGITRTAARRFLLTLVHDGYADSDGKHFWLTPRVLRLGQSYLQAARMPRLVQPFIQRASLQSGETVNVSVLDGHEVVYIARSNPPRFVTIGYHVGVRVPAHVVTPGVAILSTFDDDALAQWVAGHGFGSFTAHTVVDPQRFVDNVHQARSLGYWITDQQLDLGLRGIAMPLKDRKGECKGAIGTTVQSQSYTPDEMVDKLLPLLREAAQALRAIL</sequence>
<feature type="domain" description="HTH iclR-type" evidence="4">
    <location>
        <begin position="15"/>
        <end position="82"/>
    </location>
</feature>
<evidence type="ECO:0000259" key="4">
    <source>
        <dbReference type="PROSITE" id="PS51077"/>
    </source>
</evidence>
<dbReference type="Gene3D" id="1.10.10.10">
    <property type="entry name" value="Winged helix-like DNA-binding domain superfamily/Winged helix DNA-binding domain"/>
    <property type="match status" value="1"/>
</dbReference>
<dbReference type="Pfam" id="PF01614">
    <property type="entry name" value="IclR_C"/>
    <property type="match status" value="1"/>
</dbReference>
<comment type="caution">
    <text evidence="6">The sequence shown here is derived from an EMBL/GenBank/DDBJ whole genome shotgun (WGS) entry which is preliminary data.</text>
</comment>
<proteinExistence type="predicted"/>
<dbReference type="SMART" id="SM00346">
    <property type="entry name" value="HTH_ICLR"/>
    <property type="match status" value="1"/>
</dbReference>
<dbReference type="InterPro" id="IPR005471">
    <property type="entry name" value="Tscrpt_reg_IclR_N"/>
</dbReference>
<dbReference type="PROSITE" id="PS51077">
    <property type="entry name" value="HTH_ICLR"/>
    <property type="match status" value="1"/>
</dbReference>
<dbReference type="RefSeq" id="WP_341412656.1">
    <property type="nucleotide sequence ID" value="NZ_JBBUTH010000010.1"/>
</dbReference>
<feature type="domain" description="IclR-ED" evidence="5">
    <location>
        <begin position="76"/>
        <end position="258"/>
    </location>
</feature>
<dbReference type="Proteomes" id="UP001365405">
    <property type="component" value="Unassembled WGS sequence"/>
</dbReference>
<evidence type="ECO:0000259" key="5">
    <source>
        <dbReference type="PROSITE" id="PS51078"/>
    </source>
</evidence>
<dbReference type="InterPro" id="IPR050707">
    <property type="entry name" value="HTH_MetabolicPath_Reg"/>
</dbReference>
<dbReference type="SUPFAM" id="SSF46785">
    <property type="entry name" value="Winged helix' DNA-binding domain"/>
    <property type="match status" value="1"/>
</dbReference>
<accession>A0ABU9CQT2</accession>
<keyword evidence="3" id="KW-0804">Transcription</keyword>
<evidence type="ECO:0000256" key="2">
    <source>
        <dbReference type="ARBA" id="ARBA00023125"/>
    </source>
</evidence>
<name>A0ABU9CQT2_9BURK</name>